<feature type="region of interest" description="Disordered" evidence="1">
    <location>
        <begin position="245"/>
        <end position="287"/>
    </location>
</feature>
<feature type="region of interest" description="Disordered" evidence="1">
    <location>
        <begin position="482"/>
        <end position="510"/>
    </location>
</feature>
<protein>
    <submittedName>
        <fullName evidence="3">Shugoshin_C domain-containing protein</fullName>
    </submittedName>
</protein>
<organism evidence="2 3">
    <name type="scientific">Caenorhabditis tropicalis</name>
    <dbReference type="NCBI Taxonomy" id="1561998"/>
    <lineage>
        <taxon>Eukaryota</taxon>
        <taxon>Metazoa</taxon>
        <taxon>Ecdysozoa</taxon>
        <taxon>Nematoda</taxon>
        <taxon>Chromadorea</taxon>
        <taxon>Rhabditida</taxon>
        <taxon>Rhabditina</taxon>
        <taxon>Rhabditomorpha</taxon>
        <taxon>Rhabditoidea</taxon>
        <taxon>Rhabditidae</taxon>
        <taxon>Peloderinae</taxon>
        <taxon>Caenorhabditis</taxon>
    </lineage>
</organism>
<feature type="compositionally biased region" description="Basic residues" evidence="1">
    <location>
        <begin position="75"/>
        <end position="86"/>
    </location>
</feature>
<keyword evidence="2" id="KW-1185">Reference proteome</keyword>
<dbReference type="WBParaSite" id="Csp11.Scaffold630.g19697.t1">
    <property type="protein sequence ID" value="Csp11.Scaffold630.g19697.t1"/>
    <property type="gene ID" value="Csp11.Scaffold630.g19697"/>
</dbReference>
<sequence>MTTWRRAGGKATYEWPKEMYNEIDGEIDNNSIYGSFHREYPTFIPEETTYRSQKNATEKSIIFPQRLDLSTMHSPSRKGSRKKPSPIKKSGDSRLHETFNVSEKSSKKHYEPVDLDALQKSFETMASEYLEHSMRKNSGSSVTSDRASSVSSSSSGLSQQSLFMQVFRAKELINNKKKIEEKRALPKRTEPTTRTEKEPRRDVINITDSDFHLTSDSYDEEADDTRPPSSQPSLIFEDVEQPRHAPLTETHSNLISSETGRKTTLKEYSAPKTSSGSKKSSVKFNRNAGTMSETIQLSDSKLAELYEKRAPKNTKSQYSDEDVTLTEGSSIMNKTIVDEVFGEFRTKSIGGETPILRTLGGNCSGISLGSNQIERARDATHRSASMTNIPQRKPANRDVFDGCTPGALRHSASATIVSPKKMRELRANRTCPNLPPELARFVIKPSTREIFPLQLDIDAISGKGLRKDEKSTQMHFGGKTVASQIHGDKPSPRLATIPKKSSGADRPTTASNAKKVVNFQSKPFHLVPKTFKTRPPAAYFKTPKVKNKDTLAKLNWFAAQKRHGA</sequence>
<feature type="compositionally biased region" description="Basic and acidic residues" evidence="1">
    <location>
        <begin position="176"/>
        <end position="213"/>
    </location>
</feature>
<feature type="region of interest" description="Disordered" evidence="1">
    <location>
        <begin position="49"/>
        <end position="113"/>
    </location>
</feature>
<name>A0A1I7UVA6_9PELO</name>
<proteinExistence type="predicted"/>
<feature type="region of interest" description="Disordered" evidence="1">
    <location>
        <begin position="176"/>
        <end position="233"/>
    </location>
</feature>
<evidence type="ECO:0000313" key="3">
    <source>
        <dbReference type="WBParaSite" id="Csp11.Scaffold630.g19697.t1"/>
    </source>
</evidence>
<evidence type="ECO:0000313" key="2">
    <source>
        <dbReference type="Proteomes" id="UP000095282"/>
    </source>
</evidence>
<reference evidence="3" key="1">
    <citation type="submission" date="2016-11" db="UniProtKB">
        <authorList>
            <consortium name="WormBaseParasite"/>
        </authorList>
    </citation>
    <scope>IDENTIFICATION</scope>
</reference>
<dbReference type="Proteomes" id="UP000095282">
    <property type="component" value="Unplaced"/>
</dbReference>
<feature type="region of interest" description="Disordered" evidence="1">
    <location>
        <begin position="133"/>
        <end position="161"/>
    </location>
</feature>
<accession>A0A1I7UVA6</accession>
<dbReference type="STRING" id="1561998.A0A1I7UVA6"/>
<dbReference type="AlphaFoldDB" id="A0A1I7UVA6"/>
<feature type="compositionally biased region" description="Polar residues" evidence="1">
    <location>
        <begin position="249"/>
        <end position="258"/>
    </location>
</feature>
<evidence type="ECO:0000256" key="1">
    <source>
        <dbReference type="SAM" id="MobiDB-lite"/>
    </source>
</evidence>
<feature type="compositionally biased region" description="Low complexity" evidence="1">
    <location>
        <begin position="270"/>
        <end position="283"/>
    </location>
</feature>
<feature type="compositionally biased region" description="Low complexity" evidence="1">
    <location>
        <begin position="138"/>
        <end position="161"/>
    </location>
</feature>